<name>A0ABP0F8Y3_CLALP</name>
<dbReference type="EMBL" id="CAWYQH010000024">
    <property type="protein sequence ID" value="CAK8676100.1"/>
    <property type="molecule type" value="Genomic_DNA"/>
</dbReference>
<reference evidence="2 3" key="1">
    <citation type="submission" date="2024-02" db="EMBL/GenBank/DDBJ databases">
        <authorList>
            <person name="Daric V."/>
            <person name="Darras S."/>
        </authorList>
    </citation>
    <scope>NUCLEOTIDE SEQUENCE [LARGE SCALE GENOMIC DNA]</scope>
</reference>
<dbReference type="Proteomes" id="UP001642483">
    <property type="component" value="Unassembled WGS sequence"/>
</dbReference>
<accession>A0ABP0F8Y3</accession>
<evidence type="ECO:0000313" key="2">
    <source>
        <dbReference type="EMBL" id="CAK8676100.1"/>
    </source>
</evidence>
<sequence>MKRNSSLRNCNKIFNEMEEKSKYNSDEENSTSSVYGDSSDDDEDKDYKPESESEEEFLCATGNPQDSFNGHKENDEVKPLESTVLHTKFAIYKNILSYNIDSFEKKNSKVVFHKFNPIKQETPAGIFMQHDEPMYDIFLSSDDDDELKEWSNSAIREIPIDQFVCGRKILNPD</sequence>
<feature type="region of interest" description="Disordered" evidence="1">
    <location>
        <begin position="18"/>
        <end position="74"/>
    </location>
</feature>
<evidence type="ECO:0000256" key="1">
    <source>
        <dbReference type="SAM" id="MobiDB-lite"/>
    </source>
</evidence>
<organism evidence="2 3">
    <name type="scientific">Clavelina lepadiformis</name>
    <name type="common">Light-bulb sea squirt</name>
    <name type="synonym">Ascidia lepadiformis</name>
    <dbReference type="NCBI Taxonomy" id="159417"/>
    <lineage>
        <taxon>Eukaryota</taxon>
        <taxon>Metazoa</taxon>
        <taxon>Chordata</taxon>
        <taxon>Tunicata</taxon>
        <taxon>Ascidiacea</taxon>
        <taxon>Aplousobranchia</taxon>
        <taxon>Clavelinidae</taxon>
        <taxon>Clavelina</taxon>
    </lineage>
</organism>
<proteinExistence type="predicted"/>
<keyword evidence="3" id="KW-1185">Reference proteome</keyword>
<gene>
    <name evidence="2" type="ORF">CVLEPA_LOCUS5591</name>
</gene>
<protein>
    <submittedName>
        <fullName evidence="2">Uncharacterized protein</fullName>
    </submittedName>
</protein>
<comment type="caution">
    <text evidence="2">The sequence shown here is derived from an EMBL/GenBank/DDBJ whole genome shotgun (WGS) entry which is preliminary data.</text>
</comment>
<evidence type="ECO:0000313" key="3">
    <source>
        <dbReference type="Proteomes" id="UP001642483"/>
    </source>
</evidence>